<evidence type="ECO:0000256" key="7">
    <source>
        <dbReference type="RuleBase" id="RU362042"/>
    </source>
</evidence>
<comment type="caution">
    <text evidence="10">The sequence shown here is derived from an EMBL/GenBank/DDBJ whole genome shotgun (WGS) entry which is preliminary data.</text>
</comment>
<dbReference type="InterPro" id="IPR036286">
    <property type="entry name" value="LexA/Signal_pep-like_sf"/>
</dbReference>
<protein>
    <recommendedName>
        <fullName evidence="4 7">Signal peptidase I</fullName>
        <ecNumber evidence="4 7">3.4.21.89</ecNumber>
    </recommendedName>
</protein>
<organism evidence="10 11">
    <name type="scientific">Kitasatospora acidiphila</name>
    <dbReference type="NCBI Taxonomy" id="2567942"/>
    <lineage>
        <taxon>Bacteria</taxon>
        <taxon>Bacillati</taxon>
        <taxon>Actinomycetota</taxon>
        <taxon>Actinomycetes</taxon>
        <taxon>Kitasatosporales</taxon>
        <taxon>Streptomycetaceae</taxon>
        <taxon>Kitasatospora</taxon>
    </lineage>
</organism>
<dbReference type="GO" id="GO:0005886">
    <property type="term" value="C:plasma membrane"/>
    <property type="evidence" value="ECO:0007669"/>
    <property type="project" value="UniProtKB-SubCell"/>
</dbReference>
<comment type="catalytic activity">
    <reaction evidence="1 7">
        <text>Cleavage of hydrophobic, N-terminal signal or leader sequences from secreted and periplasmic proteins.</text>
        <dbReference type="EC" id="3.4.21.89"/>
    </reaction>
</comment>
<dbReference type="GO" id="GO:0006465">
    <property type="term" value="P:signal peptide processing"/>
    <property type="evidence" value="ECO:0007669"/>
    <property type="project" value="InterPro"/>
</dbReference>
<feature type="transmembrane region" description="Helical" evidence="7">
    <location>
        <begin position="35"/>
        <end position="57"/>
    </location>
</feature>
<dbReference type="Gene3D" id="2.10.109.10">
    <property type="entry name" value="Umud Fragment, subunit A"/>
    <property type="match status" value="1"/>
</dbReference>
<accession>A0A540W044</accession>
<dbReference type="InterPro" id="IPR019758">
    <property type="entry name" value="Pept_S26A_signal_pept_1_CS"/>
</dbReference>
<sequence>MAAVQAEGARRRWRRARGADAPRSKRKPRPFWQELPILVVVAVVLALVIKTFFVQAFSIPSESMQNTLQPGDRVLVDKFTPWFGATPERGDVVVFKDPDGWLKGEGEKVDHPNAFQQALSFIGLMPGAGDQDLIKRVIAVGGDTVQCDPGQPVRVNGTALTEPYIYPGATPCDDYSVGTITVPKGKLWMMGDHRNDSSDSRFHHKFGPGDGFVPQSDVVGRAFAVAWPLSRWSTLPVPATFQQHSLAASTAASTAATVPMLLWYRRRTRPLGR</sequence>
<keyword evidence="7" id="KW-1133">Transmembrane helix</keyword>
<evidence type="ECO:0000313" key="10">
    <source>
        <dbReference type="EMBL" id="TQF02395.1"/>
    </source>
</evidence>
<dbReference type="InterPro" id="IPR000223">
    <property type="entry name" value="Pept_S26A_signal_pept_1"/>
</dbReference>
<evidence type="ECO:0000256" key="3">
    <source>
        <dbReference type="ARBA" id="ARBA00009370"/>
    </source>
</evidence>
<keyword evidence="5 7" id="KW-0378">Hydrolase</keyword>
<dbReference type="RefSeq" id="WP_141633089.1">
    <property type="nucleotide sequence ID" value="NZ_VIGB01000003.1"/>
</dbReference>
<dbReference type="SUPFAM" id="SSF51306">
    <property type="entry name" value="LexA/Signal peptidase"/>
    <property type="match status" value="1"/>
</dbReference>
<evidence type="ECO:0000313" key="11">
    <source>
        <dbReference type="Proteomes" id="UP000319103"/>
    </source>
</evidence>
<evidence type="ECO:0000256" key="4">
    <source>
        <dbReference type="ARBA" id="ARBA00013208"/>
    </source>
</evidence>
<comment type="subcellular location">
    <subcellularLocation>
        <location evidence="2">Cell membrane</location>
        <topology evidence="2">Single-pass type II membrane protein</topology>
    </subcellularLocation>
    <subcellularLocation>
        <location evidence="7">Membrane</location>
        <topology evidence="7">Single-pass type II membrane protein</topology>
    </subcellularLocation>
</comment>
<dbReference type="PRINTS" id="PR00727">
    <property type="entry name" value="LEADERPTASE"/>
</dbReference>
<dbReference type="Pfam" id="PF10502">
    <property type="entry name" value="Peptidase_S26"/>
    <property type="match status" value="1"/>
</dbReference>
<comment type="similarity">
    <text evidence="3 7">Belongs to the peptidase S26 family.</text>
</comment>
<dbReference type="NCBIfam" id="TIGR02227">
    <property type="entry name" value="sigpep_I_bact"/>
    <property type="match status" value="1"/>
</dbReference>
<dbReference type="EMBL" id="VIGB01000003">
    <property type="protein sequence ID" value="TQF02395.1"/>
    <property type="molecule type" value="Genomic_DNA"/>
</dbReference>
<dbReference type="EC" id="3.4.21.89" evidence="4 7"/>
<evidence type="ECO:0000259" key="9">
    <source>
        <dbReference type="Pfam" id="PF10502"/>
    </source>
</evidence>
<dbReference type="PANTHER" id="PTHR43390">
    <property type="entry name" value="SIGNAL PEPTIDASE I"/>
    <property type="match status" value="1"/>
</dbReference>
<dbReference type="AlphaFoldDB" id="A0A540W044"/>
<feature type="region of interest" description="Disordered" evidence="8">
    <location>
        <begin position="1"/>
        <end position="26"/>
    </location>
</feature>
<gene>
    <name evidence="10" type="primary">lepB</name>
    <name evidence="10" type="ORF">E6W39_09055</name>
</gene>
<dbReference type="InterPro" id="IPR019533">
    <property type="entry name" value="Peptidase_S26"/>
</dbReference>
<keyword evidence="7" id="KW-0812">Transmembrane</keyword>
<feature type="active site" evidence="6">
    <location>
        <position position="135"/>
    </location>
</feature>
<dbReference type="GO" id="GO:0004252">
    <property type="term" value="F:serine-type endopeptidase activity"/>
    <property type="evidence" value="ECO:0007669"/>
    <property type="project" value="InterPro"/>
</dbReference>
<feature type="domain" description="Peptidase S26" evidence="9">
    <location>
        <begin position="35"/>
        <end position="227"/>
    </location>
</feature>
<keyword evidence="7" id="KW-0472">Membrane</keyword>
<name>A0A540W044_9ACTN</name>
<proteinExistence type="inferred from homology"/>
<reference evidence="10 11" key="1">
    <citation type="submission" date="2019-06" db="EMBL/GenBank/DDBJ databases">
        <title>Description of Kitasatospora acidophila sp. nov. isolated from pine grove soil, and reclassification of Streptomyces novaecaesareae to Kitasatospora novaeceasareae comb. nov.</title>
        <authorList>
            <person name="Kim M.J."/>
        </authorList>
    </citation>
    <scope>NUCLEOTIDE SEQUENCE [LARGE SCALE GENOMIC DNA]</scope>
    <source>
        <strain evidence="10 11">MMS16-CNU292</strain>
    </source>
</reference>
<evidence type="ECO:0000256" key="6">
    <source>
        <dbReference type="PIRSR" id="PIRSR600223-1"/>
    </source>
</evidence>
<dbReference type="CDD" id="cd06530">
    <property type="entry name" value="S26_SPase_I"/>
    <property type="match status" value="1"/>
</dbReference>
<dbReference type="Proteomes" id="UP000319103">
    <property type="component" value="Unassembled WGS sequence"/>
</dbReference>
<evidence type="ECO:0000256" key="1">
    <source>
        <dbReference type="ARBA" id="ARBA00000677"/>
    </source>
</evidence>
<evidence type="ECO:0000256" key="2">
    <source>
        <dbReference type="ARBA" id="ARBA00004401"/>
    </source>
</evidence>
<dbReference type="OrthoDB" id="7830750at2"/>
<keyword evidence="7" id="KW-0645">Protease</keyword>
<keyword evidence="11" id="KW-1185">Reference proteome</keyword>
<dbReference type="PANTHER" id="PTHR43390:SF1">
    <property type="entry name" value="CHLOROPLAST PROCESSING PEPTIDASE"/>
    <property type="match status" value="1"/>
</dbReference>
<evidence type="ECO:0000256" key="5">
    <source>
        <dbReference type="ARBA" id="ARBA00022801"/>
    </source>
</evidence>
<dbReference type="GO" id="GO:0009003">
    <property type="term" value="F:signal peptidase activity"/>
    <property type="evidence" value="ECO:0007669"/>
    <property type="project" value="UniProtKB-EC"/>
</dbReference>
<evidence type="ECO:0000256" key="8">
    <source>
        <dbReference type="SAM" id="MobiDB-lite"/>
    </source>
</evidence>
<feature type="active site" evidence="6">
    <location>
        <position position="63"/>
    </location>
</feature>
<dbReference type="PROSITE" id="PS00761">
    <property type="entry name" value="SPASE_I_3"/>
    <property type="match status" value="1"/>
</dbReference>